<evidence type="ECO:0000313" key="2">
    <source>
        <dbReference type="EMBL" id="KAF5314393.1"/>
    </source>
</evidence>
<proteinExistence type="predicted"/>
<feature type="compositionally biased region" description="Acidic residues" evidence="1">
    <location>
        <begin position="42"/>
        <end position="53"/>
    </location>
</feature>
<dbReference type="EMBL" id="JAACJJ010000044">
    <property type="protein sequence ID" value="KAF5314393.1"/>
    <property type="molecule type" value="Genomic_DNA"/>
</dbReference>
<dbReference type="Proteomes" id="UP000567179">
    <property type="component" value="Unassembled WGS sequence"/>
</dbReference>
<dbReference type="AlphaFoldDB" id="A0A8H5B1N5"/>
<evidence type="ECO:0000313" key="3">
    <source>
        <dbReference type="Proteomes" id="UP000567179"/>
    </source>
</evidence>
<protein>
    <submittedName>
        <fullName evidence="2">Uncharacterized protein</fullName>
    </submittedName>
</protein>
<comment type="caution">
    <text evidence="2">The sequence shown here is derived from an EMBL/GenBank/DDBJ whole genome shotgun (WGS) entry which is preliminary data.</text>
</comment>
<evidence type="ECO:0000256" key="1">
    <source>
        <dbReference type="SAM" id="MobiDB-lite"/>
    </source>
</evidence>
<accession>A0A8H5B1N5</accession>
<name>A0A8H5B1N5_9AGAR</name>
<reference evidence="2 3" key="1">
    <citation type="journal article" date="2020" name="ISME J.">
        <title>Uncovering the hidden diversity of litter-decomposition mechanisms in mushroom-forming fungi.</title>
        <authorList>
            <person name="Floudas D."/>
            <person name="Bentzer J."/>
            <person name="Ahren D."/>
            <person name="Johansson T."/>
            <person name="Persson P."/>
            <person name="Tunlid A."/>
        </authorList>
    </citation>
    <scope>NUCLEOTIDE SEQUENCE [LARGE SCALE GENOMIC DNA]</scope>
    <source>
        <strain evidence="2 3">CBS 101986</strain>
    </source>
</reference>
<feature type="region of interest" description="Disordered" evidence="1">
    <location>
        <begin position="36"/>
        <end position="59"/>
    </location>
</feature>
<sequence>MSAFTFIMQDVRVFQETRARDSRTRTPVEAYYCDGRERGDGMDADLDGADAVEDGGTTD</sequence>
<organism evidence="2 3">
    <name type="scientific">Psilocybe cf. subviscida</name>
    <dbReference type="NCBI Taxonomy" id="2480587"/>
    <lineage>
        <taxon>Eukaryota</taxon>
        <taxon>Fungi</taxon>
        <taxon>Dikarya</taxon>
        <taxon>Basidiomycota</taxon>
        <taxon>Agaricomycotina</taxon>
        <taxon>Agaricomycetes</taxon>
        <taxon>Agaricomycetidae</taxon>
        <taxon>Agaricales</taxon>
        <taxon>Agaricineae</taxon>
        <taxon>Strophariaceae</taxon>
        <taxon>Psilocybe</taxon>
    </lineage>
</organism>
<gene>
    <name evidence="2" type="ORF">D9619_012007</name>
</gene>
<keyword evidence="3" id="KW-1185">Reference proteome</keyword>